<evidence type="ECO:0008006" key="4">
    <source>
        <dbReference type="Google" id="ProtNLM"/>
    </source>
</evidence>
<keyword evidence="3" id="KW-1185">Reference proteome</keyword>
<dbReference type="HOGENOM" id="CLU_187649_2_0_5"/>
<dbReference type="EMBL" id="APVH01000059">
    <property type="protein sequence ID" value="EPX76214.1"/>
    <property type="molecule type" value="Genomic_DNA"/>
</dbReference>
<comment type="caution">
    <text evidence="2">The sequence shown here is derived from an EMBL/GenBank/DDBJ whole genome shotgun (WGS) entry which is preliminary data.</text>
</comment>
<evidence type="ECO:0000313" key="2">
    <source>
        <dbReference type="EMBL" id="EPX76214.1"/>
    </source>
</evidence>
<dbReference type="Pfam" id="PF13770">
    <property type="entry name" value="DUF4169"/>
    <property type="match status" value="1"/>
</dbReference>
<feature type="compositionally biased region" description="Basic and acidic residues" evidence="1">
    <location>
        <begin position="27"/>
        <end position="70"/>
    </location>
</feature>
<evidence type="ECO:0000256" key="1">
    <source>
        <dbReference type="SAM" id="MobiDB-lite"/>
    </source>
</evidence>
<dbReference type="AlphaFoldDB" id="S9RQD4"/>
<gene>
    <name evidence="2" type="ORF">Salmuc_01998</name>
</gene>
<sequence>MPDHGLALFFPAMSNVINLNRFRKQKARDEKRATADENAAKHGRSKAEKAQERARTERAERDLDGAKLDE</sequence>
<reference evidence="3" key="1">
    <citation type="journal article" date="2014" name="Stand. Genomic Sci.">
        <title>Genome sequence of the exopolysaccharide-producing Salipiger mucosus type strain (DSM 16094(T)), a moderately halophilic member of the Roseobacter clade.</title>
        <authorList>
            <person name="Riedel T."/>
            <person name="Spring S."/>
            <person name="Fiebig A."/>
            <person name="Petersen J."/>
            <person name="Kyrpides N.C."/>
            <person name="Goker M."/>
            <person name="Klenk H.P."/>
        </authorList>
    </citation>
    <scope>NUCLEOTIDE SEQUENCE [LARGE SCALE GENOMIC DNA]</scope>
    <source>
        <strain evidence="3">DSM 16094</strain>
    </source>
</reference>
<name>S9RQD4_9RHOB</name>
<feature type="region of interest" description="Disordered" evidence="1">
    <location>
        <begin position="25"/>
        <end position="70"/>
    </location>
</feature>
<proteinExistence type="predicted"/>
<dbReference type="Proteomes" id="UP000015347">
    <property type="component" value="Unassembled WGS sequence"/>
</dbReference>
<organism evidence="2 3">
    <name type="scientific">Salipiger mucosus DSM 16094</name>
    <dbReference type="NCBI Taxonomy" id="1123237"/>
    <lineage>
        <taxon>Bacteria</taxon>
        <taxon>Pseudomonadati</taxon>
        <taxon>Pseudomonadota</taxon>
        <taxon>Alphaproteobacteria</taxon>
        <taxon>Rhodobacterales</taxon>
        <taxon>Roseobacteraceae</taxon>
        <taxon>Salipiger</taxon>
    </lineage>
</organism>
<dbReference type="InterPro" id="IPR025227">
    <property type="entry name" value="DUF4169"/>
</dbReference>
<dbReference type="STRING" id="1123237.Salmuc_01998"/>
<protein>
    <recommendedName>
        <fullName evidence="4">DUF4169 domain-containing protein</fullName>
    </recommendedName>
</protein>
<accession>S9RQD4</accession>
<evidence type="ECO:0000313" key="3">
    <source>
        <dbReference type="Proteomes" id="UP000015347"/>
    </source>
</evidence>